<dbReference type="EMBL" id="JAVDQD010000007">
    <property type="protein sequence ID" value="MDR6241209.1"/>
    <property type="molecule type" value="Genomic_DNA"/>
</dbReference>
<sequence>MNCKNLYRLVVIGFMFLSNNAIAQTQIYGFDSSVEMGEKTDLRNLEDVVEVFKNEKLLINEIDADELGVVFWLSEEQIENLIRYRERYGPIRSKSELYFVKGMRMDEIRALAEIFSFESSSENPQCGPKNWSILDVKYHFKERIFYDNTEDLGSAWGLMTRYQARKGKFRYGVLLENDPGELKSFKINTGKSFIDHISYYVKTEYFESLGVENLVVGNFKLHFGQGLLLGNAYGVSKSWDPIRIYQHHINSLHAVASSSEYLQQRGFAMELKALPKLKTIVAFSYNREDASLNDDDLATSLNFSGSHNTLASLKKKDNLGIQLLAINNTYELDEKTKLGLTVAYMSYSNTVALRKKDYSFYAYEGKSSLNSSAYFTRHFDKGILFGEAVWEKSKLKAYTTGSVLKISPFVHASINYRNFSPDNFSPYGTALRLGSSISNERAIYVGLKVFPSQNFKLDGYLESAWFEDMKMSVRLFDTRRVVAQLRATRSFSRKSFISLTLKNDSYPFTLKDEGKYKSAEMSKYSGRLSYRTFLQKNIRVSGDLISKFLKKGELDSQGWLIKQEIKYAINDFILHAGVVFYQLDEFDNRVYLYEQNVPNHFKNTMFNGTGEKLFLLFKLRINDKLSLWAKCSRERKYDLSENEEEKLNFSEFITQLRVKL</sequence>
<name>A0AAE4BSG1_9BACT</name>
<dbReference type="RefSeq" id="WP_309941802.1">
    <property type="nucleotide sequence ID" value="NZ_AP025305.1"/>
</dbReference>
<keyword evidence="1" id="KW-0732">Signal</keyword>
<feature type="chain" id="PRO_5042028787" description="Helix-hairpin-helix motif-containing protein" evidence="1">
    <location>
        <begin position="24"/>
        <end position="660"/>
    </location>
</feature>
<proteinExistence type="predicted"/>
<dbReference type="Proteomes" id="UP001185092">
    <property type="component" value="Unassembled WGS sequence"/>
</dbReference>
<gene>
    <name evidence="2" type="ORF">HNQ88_004287</name>
</gene>
<reference evidence="2" key="1">
    <citation type="submission" date="2023-07" db="EMBL/GenBank/DDBJ databases">
        <title>Genomic Encyclopedia of Type Strains, Phase IV (KMG-IV): sequencing the most valuable type-strain genomes for metagenomic binning, comparative biology and taxonomic classification.</title>
        <authorList>
            <person name="Goeker M."/>
        </authorList>
    </citation>
    <scope>NUCLEOTIDE SEQUENCE</scope>
    <source>
        <strain evidence="2">DSM 26174</strain>
    </source>
</reference>
<evidence type="ECO:0000313" key="3">
    <source>
        <dbReference type="Proteomes" id="UP001185092"/>
    </source>
</evidence>
<organism evidence="2 3">
    <name type="scientific">Aureibacter tunicatorum</name>
    <dbReference type="NCBI Taxonomy" id="866807"/>
    <lineage>
        <taxon>Bacteria</taxon>
        <taxon>Pseudomonadati</taxon>
        <taxon>Bacteroidota</taxon>
        <taxon>Cytophagia</taxon>
        <taxon>Cytophagales</taxon>
        <taxon>Persicobacteraceae</taxon>
        <taxon>Aureibacter</taxon>
    </lineage>
</organism>
<evidence type="ECO:0000313" key="2">
    <source>
        <dbReference type="EMBL" id="MDR6241209.1"/>
    </source>
</evidence>
<comment type="caution">
    <text evidence="2">The sequence shown here is derived from an EMBL/GenBank/DDBJ whole genome shotgun (WGS) entry which is preliminary data.</text>
</comment>
<evidence type="ECO:0000256" key="1">
    <source>
        <dbReference type="SAM" id="SignalP"/>
    </source>
</evidence>
<evidence type="ECO:0008006" key="4">
    <source>
        <dbReference type="Google" id="ProtNLM"/>
    </source>
</evidence>
<dbReference type="AlphaFoldDB" id="A0AAE4BSG1"/>
<accession>A0AAE4BSG1</accession>
<feature type="signal peptide" evidence="1">
    <location>
        <begin position="1"/>
        <end position="23"/>
    </location>
</feature>
<dbReference type="InterPro" id="IPR010994">
    <property type="entry name" value="RuvA_2-like"/>
</dbReference>
<dbReference type="SUPFAM" id="SSF47781">
    <property type="entry name" value="RuvA domain 2-like"/>
    <property type="match status" value="1"/>
</dbReference>
<keyword evidence="3" id="KW-1185">Reference proteome</keyword>
<protein>
    <recommendedName>
        <fullName evidence="4">Helix-hairpin-helix motif-containing protein</fullName>
    </recommendedName>
</protein>